<dbReference type="EMBL" id="LAZR01000290">
    <property type="protein sequence ID" value="KKN76781.1"/>
    <property type="molecule type" value="Genomic_DNA"/>
</dbReference>
<protein>
    <submittedName>
        <fullName evidence="1">Uncharacterized protein</fullName>
    </submittedName>
</protein>
<proteinExistence type="predicted"/>
<sequence>MPGYRLVIHPDRIPTGDFENAILVHPPMPMKVHHFCGWPCVDQWRADQARDSHAYRIFDIGKGKDDDC</sequence>
<gene>
    <name evidence="1" type="ORF">LCGC14_0367520</name>
</gene>
<reference evidence="1" key="1">
    <citation type="journal article" date="2015" name="Nature">
        <title>Complex archaea that bridge the gap between prokaryotes and eukaryotes.</title>
        <authorList>
            <person name="Spang A."/>
            <person name="Saw J.H."/>
            <person name="Jorgensen S.L."/>
            <person name="Zaremba-Niedzwiedzka K."/>
            <person name="Martijn J."/>
            <person name="Lind A.E."/>
            <person name="van Eijk R."/>
            <person name="Schleper C."/>
            <person name="Guy L."/>
            <person name="Ettema T.J."/>
        </authorList>
    </citation>
    <scope>NUCLEOTIDE SEQUENCE</scope>
</reference>
<evidence type="ECO:0000313" key="1">
    <source>
        <dbReference type="EMBL" id="KKN76781.1"/>
    </source>
</evidence>
<name>A0A0F9VTK4_9ZZZZ</name>
<organism evidence="1">
    <name type="scientific">marine sediment metagenome</name>
    <dbReference type="NCBI Taxonomy" id="412755"/>
    <lineage>
        <taxon>unclassified sequences</taxon>
        <taxon>metagenomes</taxon>
        <taxon>ecological metagenomes</taxon>
    </lineage>
</organism>
<accession>A0A0F9VTK4</accession>
<comment type="caution">
    <text evidence="1">The sequence shown here is derived from an EMBL/GenBank/DDBJ whole genome shotgun (WGS) entry which is preliminary data.</text>
</comment>
<dbReference type="AlphaFoldDB" id="A0A0F9VTK4"/>